<organism evidence="1 2">
    <name type="scientific">Stecheria intestinalis</name>
    <dbReference type="NCBI Taxonomy" id="2606630"/>
    <lineage>
        <taxon>Bacteria</taxon>
        <taxon>Bacillati</taxon>
        <taxon>Bacillota</taxon>
        <taxon>Erysipelotrichia</taxon>
        <taxon>Erysipelotrichales</taxon>
        <taxon>Erysipelotrichaceae</taxon>
        <taxon>Stecheria</taxon>
    </lineage>
</organism>
<evidence type="ECO:0000313" key="2">
    <source>
        <dbReference type="Proteomes" id="UP000461880"/>
    </source>
</evidence>
<evidence type="ECO:0000313" key="1">
    <source>
        <dbReference type="EMBL" id="MSS59399.1"/>
    </source>
</evidence>
<proteinExistence type="predicted"/>
<dbReference type="AlphaFoldDB" id="A0A7X2NTQ4"/>
<keyword evidence="2" id="KW-1185">Reference proteome</keyword>
<comment type="caution">
    <text evidence="1">The sequence shown here is derived from an EMBL/GenBank/DDBJ whole genome shotgun (WGS) entry which is preliminary data.</text>
</comment>
<name>A0A7X2NTQ4_9FIRM</name>
<dbReference type="EMBL" id="VUMN01000030">
    <property type="protein sequence ID" value="MSS59399.1"/>
    <property type="molecule type" value="Genomic_DNA"/>
</dbReference>
<protein>
    <submittedName>
        <fullName evidence="1">Uncharacterized protein</fullName>
    </submittedName>
</protein>
<accession>A0A7X2NTQ4</accession>
<sequence length="118" mass="13365">MKLRINHLTWTITGTDRSDQNLLGNDSEYTFGITYFDRTCAYIRTDLPEELIRRTVRHELTHMTLFSAGMIPESMDEEAICSFVESYGEEICADTDLVCSALLHSAQKSEESPKALPA</sequence>
<gene>
    <name evidence="1" type="ORF">FYJ51_10905</name>
</gene>
<dbReference type="RefSeq" id="WP_154505623.1">
    <property type="nucleotide sequence ID" value="NZ_VUMN01000030.1"/>
</dbReference>
<reference evidence="1 2" key="1">
    <citation type="submission" date="2019-08" db="EMBL/GenBank/DDBJ databases">
        <title>In-depth cultivation of the pig gut microbiome towards novel bacterial diversity and tailored functional studies.</title>
        <authorList>
            <person name="Wylensek D."/>
            <person name="Hitch T.C.A."/>
            <person name="Clavel T."/>
        </authorList>
    </citation>
    <scope>NUCLEOTIDE SEQUENCE [LARGE SCALE GENOMIC DNA]</scope>
    <source>
        <strain evidence="1 2">Oil+RF-744-GAM-WT-6</strain>
    </source>
</reference>
<dbReference type="Proteomes" id="UP000461880">
    <property type="component" value="Unassembled WGS sequence"/>
</dbReference>